<dbReference type="InterPro" id="IPR006860">
    <property type="entry name" value="FecR"/>
</dbReference>
<keyword evidence="3" id="KW-1185">Reference proteome</keyword>
<evidence type="ECO:0000313" key="2">
    <source>
        <dbReference type="EMBL" id="MDH7639329.1"/>
    </source>
</evidence>
<dbReference type="Gene3D" id="2.60.120.1440">
    <property type="match status" value="1"/>
</dbReference>
<dbReference type="PANTHER" id="PTHR30273">
    <property type="entry name" value="PERIPLASMIC SIGNAL SENSOR AND SIGMA FACTOR ACTIVATOR FECR-RELATED"/>
    <property type="match status" value="1"/>
</dbReference>
<dbReference type="EMBL" id="JARYGZ010000001">
    <property type="protein sequence ID" value="MDH7639329.1"/>
    <property type="molecule type" value="Genomic_DNA"/>
</dbReference>
<dbReference type="RefSeq" id="WP_281044604.1">
    <property type="nucleotide sequence ID" value="NZ_JARYGZ010000001.1"/>
</dbReference>
<dbReference type="PIRSF" id="PIRSF018266">
    <property type="entry name" value="FecR"/>
    <property type="match status" value="1"/>
</dbReference>
<accession>A0ABT6N219</accession>
<proteinExistence type="predicted"/>
<protein>
    <submittedName>
        <fullName evidence="2">FecR domain-containing protein</fullName>
    </submittedName>
</protein>
<sequence>MSTRIIDQEAADWVARMDGEDWTALQEAELERWLRGESRRRGALLAAQAAWLSVEPQACDDAYLPSPRSGVSRRGLLAGGGGALAASLVGGLAWLSGGTSYQTATGEIRRVPLADGSIATINTASRLDVRLASQRREIMLKEGEAWFQVAKDAARPFVVQAGPINVEAVGTAFSVRRQADGADILVNEGVVEAWSDDAGHERVRLVAGQRAFVTDGAGIRVGPMDISSVDRALAWRGGMIDLSGDTLGQAVGEFNRYNRRQIVLSDECLSNETIDGIFRTDDPEGFATAIQASLAVPVQTQGAGDIVIGRAGDKIE</sequence>
<evidence type="ECO:0000259" key="1">
    <source>
        <dbReference type="Pfam" id="PF04773"/>
    </source>
</evidence>
<organism evidence="2 3">
    <name type="scientific">Sphingomonas oryzagri</name>
    <dbReference type="NCBI Taxonomy" id="3042314"/>
    <lineage>
        <taxon>Bacteria</taxon>
        <taxon>Pseudomonadati</taxon>
        <taxon>Pseudomonadota</taxon>
        <taxon>Alphaproteobacteria</taxon>
        <taxon>Sphingomonadales</taxon>
        <taxon>Sphingomonadaceae</taxon>
        <taxon>Sphingomonas</taxon>
    </lineage>
</organism>
<gene>
    <name evidence="2" type="ORF">QGN17_11365</name>
</gene>
<dbReference type="InterPro" id="IPR012373">
    <property type="entry name" value="Ferrdict_sens_TM"/>
</dbReference>
<evidence type="ECO:0000313" key="3">
    <source>
        <dbReference type="Proteomes" id="UP001160625"/>
    </source>
</evidence>
<feature type="domain" description="FecR protein" evidence="1">
    <location>
        <begin position="101"/>
        <end position="192"/>
    </location>
</feature>
<comment type="caution">
    <text evidence="2">The sequence shown here is derived from an EMBL/GenBank/DDBJ whole genome shotgun (WGS) entry which is preliminary data.</text>
</comment>
<dbReference type="Proteomes" id="UP001160625">
    <property type="component" value="Unassembled WGS sequence"/>
</dbReference>
<name>A0ABT6N219_9SPHN</name>
<dbReference type="PANTHER" id="PTHR30273:SF2">
    <property type="entry name" value="PROTEIN FECR"/>
    <property type="match status" value="1"/>
</dbReference>
<reference evidence="2" key="1">
    <citation type="submission" date="2023-04" db="EMBL/GenBank/DDBJ databases">
        <title>Sphingomonas sp. MAHUQ-71 isolated from rice field.</title>
        <authorList>
            <person name="Huq M.A."/>
        </authorList>
    </citation>
    <scope>NUCLEOTIDE SEQUENCE</scope>
    <source>
        <strain evidence="2">MAHUQ-71</strain>
    </source>
</reference>
<dbReference type="Pfam" id="PF04773">
    <property type="entry name" value="FecR"/>
    <property type="match status" value="1"/>
</dbReference>